<dbReference type="Gene3D" id="3.40.50.300">
    <property type="entry name" value="P-loop containing nucleotide triphosphate hydrolases"/>
    <property type="match status" value="1"/>
</dbReference>
<protein>
    <submittedName>
        <fullName evidence="2">Kinesin light chain 1</fullName>
    </submittedName>
</protein>
<dbReference type="Gene3D" id="1.25.40.10">
    <property type="entry name" value="Tetratricopeptide repeat domain"/>
    <property type="match status" value="2"/>
</dbReference>
<keyword evidence="3" id="KW-1185">Reference proteome</keyword>
<dbReference type="PANTHER" id="PTHR10622:SF11">
    <property type="entry name" value="HET-DOMAIN-CONTAINING PROTEIN"/>
    <property type="match status" value="1"/>
</dbReference>
<comment type="caution">
    <text evidence="2">The sequence shown here is derived from an EMBL/GenBank/DDBJ whole genome shotgun (WGS) entry which is preliminary data.</text>
</comment>
<evidence type="ECO:0000313" key="2">
    <source>
        <dbReference type="EMBL" id="KAF2433970.1"/>
    </source>
</evidence>
<evidence type="ECO:0000313" key="3">
    <source>
        <dbReference type="Proteomes" id="UP000800235"/>
    </source>
</evidence>
<reference evidence="2" key="1">
    <citation type="journal article" date="2020" name="Stud. Mycol.">
        <title>101 Dothideomycetes genomes: a test case for predicting lifestyles and emergence of pathogens.</title>
        <authorList>
            <person name="Haridas S."/>
            <person name="Albert R."/>
            <person name="Binder M."/>
            <person name="Bloem J."/>
            <person name="Labutti K."/>
            <person name="Salamov A."/>
            <person name="Andreopoulos B."/>
            <person name="Baker S."/>
            <person name="Barry K."/>
            <person name="Bills G."/>
            <person name="Bluhm B."/>
            <person name="Cannon C."/>
            <person name="Castanera R."/>
            <person name="Culley D."/>
            <person name="Daum C."/>
            <person name="Ezra D."/>
            <person name="Gonzalez J."/>
            <person name="Henrissat B."/>
            <person name="Kuo A."/>
            <person name="Liang C."/>
            <person name="Lipzen A."/>
            <person name="Lutzoni F."/>
            <person name="Magnuson J."/>
            <person name="Mondo S."/>
            <person name="Nolan M."/>
            <person name="Ohm R."/>
            <person name="Pangilinan J."/>
            <person name="Park H.-J."/>
            <person name="Ramirez L."/>
            <person name="Alfaro M."/>
            <person name="Sun H."/>
            <person name="Tritt A."/>
            <person name="Yoshinaga Y."/>
            <person name="Zwiers L.-H."/>
            <person name="Turgeon B."/>
            <person name="Goodwin S."/>
            <person name="Spatafora J."/>
            <person name="Crous P."/>
            <person name="Grigoriev I."/>
        </authorList>
    </citation>
    <scope>NUCLEOTIDE SEQUENCE</scope>
    <source>
        <strain evidence="2">CBS 130266</strain>
    </source>
</reference>
<dbReference type="Pfam" id="PF00931">
    <property type="entry name" value="NB-ARC"/>
    <property type="match status" value="1"/>
</dbReference>
<dbReference type="PANTHER" id="PTHR10622">
    <property type="entry name" value="HET DOMAIN-CONTAINING PROTEIN"/>
    <property type="match status" value="1"/>
</dbReference>
<name>A0A9P4U1L5_9PEZI</name>
<dbReference type="InterPro" id="IPR002182">
    <property type="entry name" value="NB-ARC"/>
</dbReference>
<dbReference type="GO" id="GO:0043531">
    <property type="term" value="F:ADP binding"/>
    <property type="evidence" value="ECO:0007669"/>
    <property type="project" value="InterPro"/>
</dbReference>
<feature type="domain" description="NB-ARC" evidence="1">
    <location>
        <begin position="240"/>
        <end position="410"/>
    </location>
</feature>
<accession>A0A9P4U1L5</accession>
<organism evidence="2 3">
    <name type="scientific">Tothia fuscella</name>
    <dbReference type="NCBI Taxonomy" id="1048955"/>
    <lineage>
        <taxon>Eukaryota</taxon>
        <taxon>Fungi</taxon>
        <taxon>Dikarya</taxon>
        <taxon>Ascomycota</taxon>
        <taxon>Pezizomycotina</taxon>
        <taxon>Dothideomycetes</taxon>
        <taxon>Pleosporomycetidae</taxon>
        <taxon>Venturiales</taxon>
        <taxon>Cylindrosympodiaceae</taxon>
        <taxon>Tothia</taxon>
    </lineage>
</organism>
<dbReference type="SUPFAM" id="SSF52540">
    <property type="entry name" value="P-loop containing nucleoside triphosphate hydrolases"/>
    <property type="match status" value="1"/>
</dbReference>
<dbReference type="OrthoDB" id="1658288at2759"/>
<gene>
    <name evidence="2" type="ORF">EJ08DRAFT_582815</name>
</gene>
<evidence type="ECO:0000259" key="1">
    <source>
        <dbReference type="Pfam" id="PF00931"/>
    </source>
</evidence>
<dbReference type="InterPro" id="IPR011990">
    <property type="entry name" value="TPR-like_helical_dom_sf"/>
</dbReference>
<proteinExistence type="predicted"/>
<dbReference type="AlphaFoldDB" id="A0A9P4U1L5"/>
<sequence>MRLLHFDSDGRLVLTNFSGRTVPPYAILSHRWDSNNEVLFEDVGNNTYKRKTGFQKIEFCAKQAARDQLNYFWIDTCCIDKWNRHVSIPSATDVHEQSIWEASFRASKWFTRGWTLQELIAPASVEFFSSEGWRLGNKKSMEQQINEITGIPIQALQGCPLENFSRSDRMAWARQRETTEQEDGAYCLLGIFGLRMLLTYGEGKDKAFSRLQEELEATIAGPSIIPFSRNDRFVGRECELAELEARLFGAKRAANIAILGEGGVGKSQLALEFAHRKRQEDANCSVFWIPASDVDSMHLAYTHIAQKLSIPGWDDEKADILKLVKIYLSGMSAGRWLLIYDNADDIRLGSNELLATSQATSLIDHLPQSELGSIIFTTTDSKTAETLASTNVIKLLSMTPDTAKTMLENYLSNLAGTSQQQEVTDLLEQLSYLPLAIVQAAAYMNISKKTVKAYLSLMAAQNVELVSLLSEESKDKLQHSGRNNPVTITWLISLERIRRGSPLAAEYLFLMAGIDRKDIPLDFLSTISSSESGAAVEILNKYALITKRPAESALDLHRLVHLNMRKWLQTQKWLDEWNYKAVLRLLQVFPDPNPGSRSRWRRLLPHARYALSQGVAKEDEARMRLAWKYAIALHSDGRYSEAEKPFEELFEANNKALSKENPDQETLTSMAWLASTYRNQGRWKEAEELGVRVMETSRWKEAEKLEVRVMETRKRVLGEEHPSTLTSMANLAITWKSCGRDMDALELITKCQGLLFRRLGGSHPNTISCSRTVRSWSAK</sequence>
<dbReference type="SUPFAM" id="SSF48452">
    <property type="entry name" value="TPR-like"/>
    <property type="match status" value="1"/>
</dbReference>
<dbReference type="Proteomes" id="UP000800235">
    <property type="component" value="Unassembled WGS sequence"/>
</dbReference>
<dbReference type="EMBL" id="MU007018">
    <property type="protein sequence ID" value="KAF2433970.1"/>
    <property type="molecule type" value="Genomic_DNA"/>
</dbReference>
<dbReference type="Pfam" id="PF13374">
    <property type="entry name" value="TPR_10"/>
    <property type="match status" value="1"/>
</dbReference>
<dbReference type="InterPro" id="IPR027417">
    <property type="entry name" value="P-loop_NTPase"/>
</dbReference>